<feature type="chain" id="PRO_5007378319" description="Secreted protein" evidence="1">
    <location>
        <begin position="20"/>
        <end position="105"/>
    </location>
</feature>
<evidence type="ECO:0000313" key="2">
    <source>
        <dbReference type="EMBL" id="ETO78544.1"/>
    </source>
</evidence>
<evidence type="ECO:0000313" key="3">
    <source>
        <dbReference type="EMBL" id="ETO78574.1"/>
    </source>
</evidence>
<evidence type="ECO:0008006" key="5">
    <source>
        <dbReference type="Google" id="ProtNLM"/>
    </source>
</evidence>
<feature type="signal peptide" evidence="1">
    <location>
        <begin position="1"/>
        <end position="19"/>
    </location>
</feature>
<dbReference type="Proteomes" id="UP000028582">
    <property type="component" value="Unassembled WGS sequence"/>
</dbReference>
<evidence type="ECO:0000313" key="4">
    <source>
        <dbReference type="Proteomes" id="UP000028582"/>
    </source>
</evidence>
<proteinExistence type="predicted"/>
<protein>
    <recommendedName>
        <fullName evidence="5">Secreted protein</fullName>
    </recommendedName>
</protein>
<dbReference type="EMBL" id="ANJA01001203">
    <property type="protein sequence ID" value="ETO78544.1"/>
    <property type="molecule type" value="Genomic_DNA"/>
</dbReference>
<reference evidence="2 4" key="1">
    <citation type="submission" date="2013-11" db="EMBL/GenBank/DDBJ databases">
        <title>The Genome Sequence of Phytophthora parasitica P1976.</title>
        <authorList>
            <consortium name="The Broad Institute Genomics Platform"/>
            <person name="Russ C."/>
            <person name="Tyler B."/>
            <person name="Panabieres F."/>
            <person name="Shan W."/>
            <person name="Tripathy S."/>
            <person name="Grunwald N."/>
            <person name="Machado M."/>
            <person name="Johnson C.S."/>
            <person name="Walker B."/>
            <person name="Young S."/>
            <person name="Zeng Q."/>
            <person name="Gargeya S."/>
            <person name="Fitzgerald M."/>
            <person name="Haas B."/>
            <person name="Abouelleil A."/>
            <person name="Allen A.W."/>
            <person name="Alvarado L."/>
            <person name="Arachchi H.M."/>
            <person name="Berlin A.M."/>
            <person name="Chapman S.B."/>
            <person name="Gainer-Dewar J."/>
            <person name="Goldberg J."/>
            <person name="Griggs A."/>
            <person name="Gujja S."/>
            <person name="Hansen M."/>
            <person name="Howarth C."/>
            <person name="Imamovic A."/>
            <person name="Ireland A."/>
            <person name="Larimer J."/>
            <person name="McCowan C."/>
            <person name="Murphy C."/>
            <person name="Pearson M."/>
            <person name="Poon T.W."/>
            <person name="Priest M."/>
            <person name="Roberts A."/>
            <person name="Saif S."/>
            <person name="Shea T."/>
            <person name="Sisk P."/>
            <person name="Sykes S."/>
            <person name="Wortman J."/>
            <person name="Nusbaum C."/>
            <person name="Birren B."/>
        </authorList>
    </citation>
    <scope>NUCLEOTIDE SEQUENCE [LARGE SCALE GENOMIC DNA]</scope>
    <source>
        <strain evidence="2 4">P1976</strain>
    </source>
</reference>
<organism evidence="2 4">
    <name type="scientific">Phytophthora nicotianae P1976</name>
    <dbReference type="NCBI Taxonomy" id="1317066"/>
    <lineage>
        <taxon>Eukaryota</taxon>
        <taxon>Sar</taxon>
        <taxon>Stramenopiles</taxon>
        <taxon>Oomycota</taxon>
        <taxon>Peronosporomycetes</taxon>
        <taxon>Peronosporales</taxon>
        <taxon>Peronosporaceae</taxon>
        <taxon>Phytophthora</taxon>
    </lineage>
</organism>
<dbReference type="AlphaFoldDB" id="A0A081AI33"/>
<keyword evidence="1" id="KW-0732">Signal</keyword>
<dbReference type="EMBL" id="ANJA01001202">
    <property type="protein sequence ID" value="ETO78574.1"/>
    <property type="molecule type" value="Genomic_DNA"/>
</dbReference>
<comment type="caution">
    <text evidence="2">The sequence shown here is derived from an EMBL/GenBank/DDBJ whole genome shotgun (WGS) entry which is preliminary data.</text>
</comment>
<accession>A0A081AI33</accession>
<name>A0A081AI33_PHYNI</name>
<sequence>MANSLVELCVLWLSSCSSSSAPSTKAAGRQVDGVALVLLRGVVGQSSRSAGLLLVQTVALLAAGPPRPVHVNLLARLDLLPDAAVHAPVLGDRLPTASWPRCQLV</sequence>
<gene>
    <name evidence="3" type="ORF">F444_06527</name>
    <name evidence="2" type="ORF">F444_06528</name>
</gene>
<evidence type="ECO:0000256" key="1">
    <source>
        <dbReference type="SAM" id="SignalP"/>
    </source>
</evidence>